<reference evidence="3 5" key="1">
    <citation type="journal article" date="2018" name="PLoS Genet.">
        <title>Population sequencing reveals clonal diversity and ancestral inbreeding in the grapevine cultivar Chardonnay.</title>
        <authorList>
            <person name="Roach M.J."/>
            <person name="Johnson D.L."/>
            <person name="Bohlmann J."/>
            <person name="van Vuuren H.J."/>
            <person name="Jones S.J."/>
            <person name="Pretorius I.S."/>
            <person name="Schmidt S.A."/>
            <person name="Borneman A.R."/>
        </authorList>
    </citation>
    <scope>NUCLEOTIDE SEQUENCE [LARGE SCALE GENOMIC DNA]</scope>
    <source>
        <strain evidence="5">cv. Chardonnay</strain>
        <strain evidence="3">I10V1</strain>
        <tissue evidence="3">Leaf</tissue>
    </source>
</reference>
<evidence type="ECO:0000256" key="1">
    <source>
        <dbReference type="SAM" id="MobiDB-lite"/>
    </source>
</evidence>
<dbReference type="Pfam" id="PF07727">
    <property type="entry name" value="RVT_2"/>
    <property type="match status" value="1"/>
</dbReference>
<organism evidence="3 5">
    <name type="scientific">Vitis vinifera</name>
    <name type="common">Grape</name>
    <dbReference type="NCBI Taxonomy" id="29760"/>
    <lineage>
        <taxon>Eukaryota</taxon>
        <taxon>Viridiplantae</taxon>
        <taxon>Streptophyta</taxon>
        <taxon>Embryophyta</taxon>
        <taxon>Tracheophyta</taxon>
        <taxon>Spermatophyta</taxon>
        <taxon>Magnoliopsida</taxon>
        <taxon>eudicotyledons</taxon>
        <taxon>Gunneridae</taxon>
        <taxon>Pentapetalae</taxon>
        <taxon>rosids</taxon>
        <taxon>Vitales</taxon>
        <taxon>Vitaceae</taxon>
        <taxon>Viteae</taxon>
        <taxon>Vitis</taxon>
    </lineage>
</organism>
<sequence>MEENEDLTFLHLPITSPTDNIDTTNSQPTNSDPPLSPMSKSKGEIQEKVGPSITLPLQQFDVKNAFLHGDLEEKVYMDAPPELNKRFTTNHVCKLKNALYGLKQSPRAWFGRFTKAMIEMEFYQSQGDHTLFVKRSSFGKITTLIVYVDDIIVTGDDLEEINQLK</sequence>
<evidence type="ECO:0000313" key="3">
    <source>
        <dbReference type="EMBL" id="RVW56552.1"/>
    </source>
</evidence>
<dbReference type="PANTHER" id="PTHR43383:SF2">
    <property type="entry name" value="AMIDOHYDROLASE 2 FAMILY PROTEIN"/>
    <property type="match status" value="1"/>
</dbReference>
<dbReference type="SUPFAM" id="SSF56672">
    <property type="entry name" value="DNA/RNA polymerases"/>
    <property type="match status" value="1"/>
</dbReference>
<dbReference type="InterPro" id="IPR043502">
    <property type="entry name" value="DNA/RNA_pol_sf"/>
</dbReference>
<dbReference type="EMBL" id="QGNW01001076">
    <property type="protein sequence ID" value="RVW56552.1"/>
    <property type="molecule type" value="Genomic_DNA"/>
</dbReference>
<dbReference type="InterPro" id="IPR043128">
    <property type="entry name" value="Rev_trsase/Diguanyl_cyclase"/>
</dbReference>
<accession>A0A438F9C3</accession>
<gene>
    <name evidence="3" type="primary">RE1_1989</name>
    <name evidence="4" type="synonym">RE1_2856</name>
    <name evidence="4" type="ORF">CK203_008496</name>
    <name evidence="3" type="ORF">CK203_115017</name>
</gene>
<feature type="region of interest" description="Disordered" evidence="1">
    <location>
        <begin position="1"/>
        <end position="46"/>
    </location>
</feature>
<dbReference type="Proteomes" id="UP000288805">
    <property type="component" value="Unassembled WGS sequence"/>
</dbReference>
<name>A0A438F9C3_VITVI</name>
<dbReference type="PANTHER" id="PTHR43383">
    <property type="entry name" value="NODULIN 6"/>
    <property type="match status" value="1"/>
</dbReference>
<proteinExistence type="predicted"/>
<feature type="compositionally biased region" description="Polar residues" evidence="1">
    <location>
        <begin position="15"/>
        <end position="33"/>
    </location>
</feature>
<comment type="caution">
    <text evidence="3">The sequence shown here is derived from an EMBL/GenBank/DDBJ whole genome shotgun (WGS) entry which is preliminary data.</text>
</comment>
<evidence type="ECO:0000259" key="2">
    <source>
        <dbReference type="Pfam" id="PF07727"/>
    </source>
</evidence>
<feature type="domain" description="Reverse transcriptase Ty1/copia-type" evidence="2">
    <location>
        <begin position="56"/>
        <end position="165"/>
    </location>
</feature>
<dbReference type="Gene3D" id="3.30.70.270">
    <property type="match status" value="1"/>
</dbReference>
<dbReference type="EMBL" id="QGNW01000002">
    <property type="protein sequence ID" value="RVX23071.1"/>
    <property type="molecule type" value="Genomic_DNA"/>
</dbReference>
<evidence type="ECO:0000313" key="5">
    <source>
        <dbReference type="Proteomes" id="UP000288805"/>
    </source>
</evidence>
<dbReference type="InterPro" id="IPR013103">
    <property type="entry name" value="RVT_2"/>
</dbReference>
<protein>
    <submittedName>
        <fullName evidence="3">Retrovirus-related Pol polyprotein from transposon RE1</fullName>
    </submittedName>
</protein>
<dbReference type="AlphaFoldDB" id="A0A438F9C3"/>
<evidence type="ECO:0000313" key="4">
    <source>
        <dbReference type="EMBL" id="RVX23071.1"/>
    </source>
</evidence>